<dbReference type="OrthoDB" id="5296088at2"/>
<dbReference type="PROSITE" id="PS51257">
    <property type="entry name" value="PROKAR_LIPOPROTEIN"/>
    <property type="match status" value="1"/>
</dbReference>
<dbReference type="KEGG" id="lal:AT746_05115"/>
<feature type="domain" description="FlgO" evidence="1">
    <location>
        <begin position="90"/>
        <end position="218"/>
    </location>
</feature>
<protein>
    <recommendedName>
        <fullName evidence="1">FlgO domain-containing protein</fullName>
    </recommendedName>
</protein>
<organism evidence="2 3">
    <name type="scientific">Lacimicrobium alkaliphilum</name>
    <dbReference type="NCBI Taxonomy" id="1526571"/>
    <lineage>
        <taxon>Bacteria</taxon>
        <taxon>Pseudomonadati</taxon>
        <taxon>Pseudomonadota</taxon>
        <taxon>Gammaproteobacteria</taxon>
        <taxon>Alteromonadales</taxon>
        <taxon>Alteromonadaceae</taxon>
        <taxon>Lacimicrobium</taxon>
    </lineage>
</organism>
<dbReference type="EMBL" id="CP013650">
    <property type="protein sequence ID" value="ALS97714.1"/>
    <property type="molecule type" value="Genomic_DNA"/>
</dbReference>
<accession>A0A0U3AI77</accession>
<dbReference type="STRING" id="1526571.AT746_05115"/>
<sequence>MRRLLIIFLPALVLQGCSVTLDSPLLGREQADTPVQTPEPEQQRPVNGIWYQPTLTEQQEQVDSDAWVLRSADNSYQASYIHKTLNDYAEQLAMGLVHNLAVIKGQGRVAVGSFVELDSELTNTTVLGNQLAEKLIAQLQDFGLAVVDIKTMPTIMVGRDGDRVFSREVRALSGELQLDYVVSGTLIRNARGIQINSRMVSLKDQQVVASASGFIPNVVAQSLVPMMVQL</sequence>
<dbReference type="Proteomes" id="UP000068447">
    <property type="component" value="Chromosome"/>
</dbReference>
<name>A0A0U3AI77_9ALTE</name>
<dbReference type="Pfam" id="PF17680">
    <property type="entry name" value="FlgO"/>
    <property type="match status" value="1"/>
</dbReference>
<evidence type="ECO:0000259" key="1">
    <source>
        <dbReference type="Pfam" id="PF17680"/>
    </source>
</evidence>
<evidence type="ECO:0000313" key="3">
    <source>
        <dbReference type="Proteomes" id="UP000068447"/>
    </source>
</evidence>
<evidence type="ECO:0000313" key="2">
    <source>
        <dbReference type="EMBL" id="ALS97714.1"/>
    </source>
</evidence>
<reference evidence="2 3" key="1">
    <citation type="submission" date="2015-12" db="EMBL/GenBank/DDBJ databases">
        <title>Complete genome of Lacimicrobium alkaliphilum KCTC 32984.</title>
        <authorList>
            <person name="Kim S.-G."/>
            <person name="Lee Y.-J."/>
        </authorList>
    </citation>
    <scope>NUCLEOTIDE SEQUENCE [LARGE SCALE GENOMIC DNA]</scope>
    <source>
        <strain evidence="2 3">YelD216</strain>
    </source>
</reference>
<dbReference type="InterPro" id="IPR041215">
    <property type="entry name" value="FlgO_dom"/>
</dbReference>
<keyword evidence="3" id="KW-1185">Reference proteome</keyword>
<dbReference type="AlphaFoldDB" id="A0A0U3AI77"/>
<proteinExistence type="predicted"/>
<gene>
    <name evidence="2" type="ORF">AT746_05115</name>
</gene>
<dbReference type="RefSeq" id="WP_062477369.1">
    <property type="nucleotide sequence ID" value="NZ_CP013650.1"/>
</dbReference>